<comment type="similarity">
    <text evidence="2">Belongs to the TGF-beta family.</text>
</comment>
<dbReference type="EMBL" id="SEYY01023589">
    <property type="protein sequence ID" value="KAB7494765.1"/>
    <property type="molecule type" value="Genomic_DNA"/>
</dbReference>
<evidence type="ECO:0000256" key="7">
    <source>
        <dbReference type="ARBA" id="ARBA00023180"/>
    </source>
</evidence>
<evidence type="ECO:0000256" key="9">
    <source>
        <dbReference type="SAM" id="SignalP"/>
    </source>
</evidence>
<proteinExistence type="inferred from homology"/>
<dbReference type="InterPro" id="IPR001111">
    <property type="entry name" value="TGF-b_propeptide"/>
</dbReference>
<feature type="region of interest" description="Disordered" evidence="8">
    <location>
        <begin position="37"/>
        <end position="65"/>
    </location>
</feature>
<feature type="signal peptide" evidence="9">
    <location>
        <begin position="1"/>
        <end position="32"/>
    </location>
</feature>
<dbReference type="GO" id="GO:0005125">
    <property type="term" value="F:cytokine activity"/>
    <property type="evidence" value="ECO:0007669"/>
    <property type="project" value="TreeGrafter"/>
</dbReference>
<feature type="compositionally biased region" description="Basic and acidic residues" evidence="8">
    <location>
        <begin position="49"/>
        <end position="65"/>
    </location>
</feature>
<feature type="domain" description="TGF-beta propeptide" evidence="10">
    <location>
        <begin position="72"/>
        <end position="288"/>
    </location>
</feature>
<keyword evidence="12" id="KW-1185">Reference proteome</keyword>
<feature type="chain" id="PRO_5024343446" description="TGF-beta propeptide domain-containing protein" evidence="9">
    <location>
        <begin position="33"/>
        <end position="325"/>
    </location>
</feature>
<dbReference type="Pfam" id="PF00688">
    <property type="entry name" value="TGFb_propeptide"/>
    <property type="match status" value="1"/>
</dbReference>
<gene>
    <name evidence="11" type="ORF">Anas_04558</name>
</gene>
<evidence type="ECO:0000256" key="8">
    <source>
        <dbReference type="SAM" id="MobiDB-lite"/>
    </source>
</evidence>
<organism evidence="11 12">
    <name type="scientific">Armadillidium nasatum</name>
    <dbReference type="NCBI Taxonomy" id="96803"/>
    <lineage>
        <taxon>Eukaryota</taxon>
        <taxon>Metazoa</taxon>
        <taxon>Ecdysozoa</taxon>
        <taxon>Arthropoda</taxon>
        <taxon>Crustacea</taxon>
        <taxon>Multicrustacea</taxon>
        <taxon>Malacostraca</taxon>
        <taxon>Eumalacostraca</taxon>
        <taxon>Peracarida</taxon>
        <taxon>Isopoda</taxon>
        <taxon>Oniscidea</taxon>
        <taxon>Crinocheta</taxon>
        <taxon>Armadillidiidae</taxon>
        <taxon>Armadillidium</taxon>
    </lineage>
</organism>
<keyword evidence="3" id="KW-0964">Secreted</keyword>
<dbReference type="InterPro" id="IPR015615">
    <property type="entry name" value="TGF-beta-rel"/>
</dbReference>
<comment type="subcellular location">
    <subcellularLocation>
        <location evidence="1">Secreted</location>
    </subcellularLocation>
</comment>
<keyword evidence="5" id="KW-0339">Growth factor</keyword>
<keyword evidence="6" id="KW-1015">Disulfide bond</keyword>
<evidence type="ECO:0000256" key="5">
    <source>
        <dbReference type="ARBA" id="ARBA00023030"/>
    </source>
</evidence>
<keyword evidence="4 9" id="KW-0732">Signal</keyword>
<sequence length="325" mass="37407">MLKYCILNIACSRMNKQLLFLWVLTILFGTSSLTELPQGKTTPSLSREPVTKLAKDSEDSSKDSAKLEKDAEIIKKLEQSLLSSFGIDEKPNVDKSQVKIHPYMFQLYNQKVKENLEEAEEVSEDRRESKASSKFTPQAILANTVRSFTHIESPEDKFHPEHKMLFRFDVSSIPTRELLQGAELRINYSPPPSVQKILETYDDDTISSLHVNRRKWSKNELIYLTRINVFDVVRPSKGSRDHVHRLIDTSVIDVRMNSTVSLDVSPSLKRWLSKPQTNYGFYVEVNPLKFDLSVVKDASHVRLRRSISQDDECMERKATFADCSY</sequence>
<protein>
    <recommendedName>
        <fullName evidence="10">TGF-beta propeptide domain-containing protein</fullName>
    </recommendedName>
</protein>
<dbReference type="AlphaFoldDB" id="A0A5N5SL02"/>
<evidence type="ECO:0000256" key="3">
    <source>
        <dbReference type="ARBA" id="ARBA00022525"/>
    </source>
</evidence>
<name>A0A5N5SL02_9CRUS</name>
<reference evidence="11 12" key="1">
    <citation type="journal article" date="2019" name="PLoS Biol.">
        <title>Sex chromosomes control vertical transmission of feminizing Wolbachia symbionts in an isopod.</title>
        <authorList>
            <person name="Becking T."/>
            <person name="Chebbi M.A."/>
            <person name="Giraud I."/>
            <person name="Moumen B."/>
            <person name="Laverre T."/>
            <person name="Caubet Y."/>
            <person name="Peccoud J."/>
            <person name="Gilbert C."/>
            <person name="Cordaux R."/>
        </authorList>
    </citation>
    <scope>NUCLEOTIDE SEQUENCE [LARGE SCALE GENOMIC DNA]</scope>
    <source>
        <strain evidence="11">ANa2</strain>
        <tissue evidence="11">Whole body excluding digestive tract and cuticle</tissue>
    </source>
</reference>
<evidence type="ECO:0000256" key="4">
    <source>
        <dbReference type="ARBA" id="ARBA00022729"/>
    </source>
</evidence>
<accession>A0A5N5SL02</accession>
<dbReference type="PANTHER" id="PTHR11848:SF263">
    <property type="entry name" value="PROTEIN DECAPENTAPLEGIC"/>
    <property type="match status" value="1"/>
</dbReference>
<evidence type="ECO:0000259" key="10">
    <source>
        <dbReference type="Pfam" id="PF00688"/>
    </source>
</evidence>
<comment type="caution">
    <text evidence="11">The sequence shown here is derived from an EMBL/GenBank/DDBJ whole genome shotgun (WGS) entry which is preliminary data.</text>
</comment>
<dbReference type="Proteomes" id="UP000326759">
    <property type="component" value="Unassembled WGS sequence"/>
</dbReference>
<dbReference type="PANTHER" id="PTHR11848">
    <property type="entry name" value="TGF-BETA FAMILY"/>
    <property type="match status" value="1"/>
</dbReference>
<dbReference type="OrthoDB" id="5987191at2759"/>
<evidence type="ECO:0000256" key="1">
    <source>
        <dbReference type="ARBA" id="ARBA00004613"/>
    </source>
</evidence>
<evidence type="ECO:0000313" key="12">
    <source>
        <dbReference type="Proteomes" id="UP000326759"/>
    </source>
</evidence>
<dbReference type="GO" id="GO:0008083">
    <property type="term" value="F:growth factor activity"/>
    <property type="evidence" value="ECO:0007669"/>
    <property type="project" value="UniProtKB-KW"/>
</dbReference>
<dbReference type="Gene3D" id="2.60.120.970">
    <property type="match status" value="1"/>
</dbReference>
<evidence type="ECO:0000256" key="2">
    <source>
        <dbReference type="ARBA" id="ARBA00006656"/>
    </source>
</evidence>
<evidence type="ECO:0000313" key="11">
    <source>
        <dbReference type="EMBL" id="KAB7494765.1"/>
    </source>
</evidence>
<keyword evidence="7" id="KW-0325">Glycoprotein</keyword>
<evidence type="ECO:0000256" key="6">
    <source>
        <dbReference type="ARBA" id="ARBA00023157"/>
    </source>
</evidence>
<dbReference type="GO" id="GO:0005615">
    <property type="term" value="C:extracellular space"/>
    <property type="evidence" value="ECO:0007669"/>
    <property type="project" value="TreeGrafter"/>
</dbReference>